<keyword evidence="3" id="KW-1185">Reference proteome</keyword>
<dbReference type="EMBL" id="JAHRHJ020000001">
    <property type="protein sequence ID" value="KAH9332190.1"/>
    <property type="molecule type" value="Genomic_DNA"/>
</dbReference>
<feature type="non-terminal residue" evidence="2">
    <location>
        <position position="132"/>
    </location>
</feature>
<feature type="compositionally biased region" description="Acidic residues" evidence="1">
    <location>
        <begin position="35"/>
        <end position="44"/>
    </location>
</feature>
<feature type="compositionally biased region" description="Polar residues" evidence="1">
    <location>
        <begin position="71"/>
        <end position="82"/>
    </location>
</feature>
<reference evidence="2 3" key="1">
    <citation type="journal article" date="2021" name="Nat. Plants">
        <title>The Taxus genome provides insights into paclitaxel biosynthesis.</title>
        <authorList>
            <person name="Xiong X."/>
            <person name="Gou J."/>
            <person name="Liao Q."/>
            <person name="Li Y."/>
            <person name="Zhou Q."/>
            <person name="Bi G."/>
            <person name="Li C."/>
            <person name="Du R."/>
            <person name="Wang X."/>
            <person name="Sun T."/>
            <person name="Guo L."/>
            <person name="Liang H."/>
            <person name="Lu P."/>
            <person name="Wu Y."/>
            <person name="Zhang Z."/>
            <person name="Ro D.K."/>
            <person name="Shang Y."/>
            <person name="Huang S."/>
            <person name="Yan J."/>
        </authorList>
    </citation>
    <scope>NUCLEOTIDE SEQUENCE [LARGE SCALE GENOMIC DNA]</scope>
    <source>
        <strain evidence="2">Ta-2019</strain>
    </source>
</reference>
<gene>
    <name evidence="2" type="ORF">KI387_044334</name>
</gene>
<evidence type="ECO:0000256" key="1">
    <source>
        <dbReference type="SAM" id="MobiDB-lite"/>
    </source>
</evidence>
<proteinExistence type="predicted"/>
<organism evidence="2 3">
    <name type="scientific">Taxus chinensis</name>
    <name type="common">Chinese yew</name>
    <name type="synonym">Taxus wallichiana var. chinensis</name>
    <dbReference type="NCBI Taxonomy" id="29808"/>
    <lineage>
        <taxon>Eukaryota</taxon>
        <taxon>Viridiplantae</taxon>
        <taxon>Streptophyta</taxon>
        <taxon>Embryophyta</taxon>
        <taxon>Tracheophyta</taxon>
        <taxon>Spermatophyta</taxon>
        <taxon>Pinopsida</taxon>
        <taxon>Pinidae</taxon>
        <taxon>Conifers II</taxon>
        <taxon>Cupressales</taxon>
        <taxon>Taxaceae</taxon>
        <taxon>Taxus</taxon>
    </lineage>
</organism>
<dbReference type="Proteomes" id="UP000824469">
    <property type="component" value="Unassembled WGS sequence"/>
</dbReference>
<protein>
    <submittedName>
        <fullName evidence="2">Uncharacterized protein</fullName>
    </submittedName>
</protein>
<feature type="region of interest" description="Disordered" evidence="1">
    <location>
        <begin position="1"/>
        <end position="132"/>
    </location>
</feature>
<name>A0AA38H3W6_TAXCH</name>
<evidence type="ECO:0000313" key="2">
    <source>
        <dbReference type="EMBL" id="KAH9332190.1"/>
    </source>
</evidence>
<feature type="compositionally biased region" description="Basic and acidic residues" evidence="1">
    <location>
        <begin position="95"/>
        <end position="125"/>
    </location>
</feature>
<sequence length="132" mass="14736">MGKYIGEKDGSEEEVSGEEDPGKDQGPLVFNIHDSEEEGGEEEQGFLFVWHKDSQEGGSTQDMGKDEEASAQKQEVPSSAQEKMTKVAEEEETRDIENLVEDKVEHSTEPVLNKEKESTEEERGSTRGPDFN</sequence>
<evidence type="ECO:0000313" key="3">
    <source>
        <dbReference type="Proteomes" id="UP000824469"/>
    </source>
</evidence>
<feature type="compositionally biased region" description="Acidic residues" evidence="1">
    <location>
        <begin position="10"/>
        <end position="21"/>
    </location>
</feature>
<dbReference type="AlphaFoldDB" id="A0AA38H3W6"/>
<accession>A0AA38H3W6</accession>
<comment type="caution">
    <text evidence="2">The sequence shown here is derived from an EMBL/GenBank/DDBJ whole genome shotgun (WGS) entry which is preliminary data.</text>
</comment>